<evidence type="ECO:0000256" key="1">
    <source>
        <dbReference type="SAM" id="SignalP"/>
    </source>
</evidence>
<feature type="signal peptide" evidence="1">
    <location>
        <begin position="1"/>
        <end position="19"/>
    </location>
</feature>
<organism evidence="2 3">
    <name type="scientific">Hymenobacter montanus</name>
    <dbReference type="NCBI Taxonomy" id="2771359"/>
    <lineage>
        <taxon>Bacteria</taxon>
        <taxon>Pseudomonadati</taxon>
        <taxon>Bacteroidota</taxon>
        <taxon>Cytophagia</taxon>
        <taxon>Cytophagales</taxon>
        <taxon>Hymenobacteraceae</taxon>
        <taxon>Hymenobacter</taxon>
    </lineage>
</organism>
<accession>A0A927GIA9</accession>
<proteinExistence type="predicted"/>
<sequence>MKTSALLLVLFGAAGAAQAQVPPAETQAVAQQLNRLMRNPQNPNQEVTLTLNGCGGEQLIRDRGAKAHTSQPLGLSFNRGKSGWAVKMDNGIFEMKMSFEWADVTALTYEPATDDDGQKHFQVKANSRKKGSSISLEFPLYTTNEAVVKEVVGRLEKVRQGCQK</sequence>
<keyword evidence="3" id="KW-1185">Reference proteome</keyword>
<evidence type="ECO:0000313" key="3">
    <source>
        <dbReference type="Proteomes" id="UP000612233"/>
    </source>
</evidence>
<dbReference type="EMBL" id="JACXAD010000003">
    <property type="protein sequence ID" value="MBD2766929.1"/>
    <property type="molecule type" value="Genomic_DNA"/>
</dbReference>
<comment type="caution">
    <text evidence="2">The sequence shown here is derived from an EMBL/GenBank/DDBJ whole genome shotgun (WGS) entry which is preliminary data.</text>
</comment>
<evidence type="ECO:0000313" key="2">
    <source>
        <dbReference type="EMBL" id="MBD2766929.1"/>
    </source>
</evidence>
<protein>
    <submittedName>
        <fullName evidence="2">Uncharacterized protein</fullName>
    </submittedName>
</protein>
<feature type="chain" id="PRO_5037694427" evidence="1">
    <location>
        <begin position="20"/>
        <end position="164"/>
    </location>
</feature>
<reference evidence="2" key="1">
    <citation type="submission" date="2020-09" db="EMBL/GenBank/DDBJ databases">
        <authorList>
            <person name="Kim M.K."/>
        </authorList>
    </citation>
    <scope>NUCLEOTIDE SEQUENCE</scope>
    <source>
        <strain evidence="2">BT664</strain>
    </source>
</reference>
<dbReference type="AlphaFoldDB" id="A0A927GIA9"/>
<dbReference type="RefSeq" id="WP_191003762.1">
    <property type="nucleotide sequence ID" value="NZ_JACXAD010000003.1"/>
</dbReference>
<gene>
    <name evidence="2" type="ORF">IC235_03365</name>
</gene>
<keyword evidence="1" id="KW-0732">Signal</keyword>
<dbReference type="Proteomes" id="UP000612233">
    <property type="component" value="Unassembled WGS sequence"/>
</dbReference>
<name>A0A927GIA9_9BACT</name>